<name>A0ABZ3IM85_9FIRM</name>
<organism evidence="1 2">
    <name type="scientific">Sporomusa silvacetica DSM 10669</name>
    <dbReference type="NCBI Taxonomy" id="1123289"/>
    <lineage>
        <taxon>Bacteria</taxon>
        <taxon>Bacillati</taxon>
        <taxon>Bacillota</taxon>
        <taxon>Negativicutes</taxon>
        <taxon>Selenomonadales</taxon>
        <taxon>Sporomusaceae</taxon>
        <taxon>Sporomusa</taxon>
    </lineage>
</organism>
<sequence>MAKKDTSPNGLNILGRAWNELKRINWHEINRLCQQNFHIGLIGSERDVEAIKNWLISFPSQASPDQSPIRVKCDTRLLARYITPIYIRSTGDKLDEKLIKSTTFCIVSPEYVNQVRRFKTEVYIFDNIGNEHLPTQVLAAHNDMRFALAYHFPVFRREHATIVIQDTAFQNTAWTVITSMPNTVPGPHQLVSIPFEGISDCIVLSLNEMKMLFEIVGLSGYTVVPYRQLPEIGVLMGMALLAQSTATSIIGKLPTRAGMVAKGALAYAFTYAIGEAIFAYVSYQQRVNGCFFRDSIREHYEEGVKIVNNIVNHKTESF</sequence>
<gene>
    <name evidence="1" type="ORF">SPSIL_029320</name>
</gene>
<protein>
    <recommendedName>
        <fullName evidence="3">DUF697 domain-containing protein</fullName>
    </recommendedName>
</protein>
<dbReference type="RefSeq" id="WP_094606327.1">
    <property type="nucleotide sequence ID" value="NZ_CP155573.1"/>
</dbReference>
<keyword evidence="2" id="KW-1185">Reference proteome</keyword>
<dbReference type="EMBL" id="CP155573">
    <property type="protein sequence ID" value="XFO66772.1"/>
    <property type="molecule type" value="Genomic_DNA"/>
</dbReference>
<reference evidence="1" key="1">
    <citation type="submission" date="2024-05" db="EMBL/GenBank/DDBJ databases">
        <title>Isolation and characterization of Sporomusa carbonis sp. nov., a carboxydotrophic hydrogenogen in the genus of Sporomusa isolated from a charcoal burning pile.</title>
        <authorList>
            <person name="Boeer T."/>
            <person name="Rosenbaum F."/>
            <person name="Eysell L."/>
            <person name="Mueller V."/>
            <person name="Daniel R."/>
            <person name="Poehlein A."/>
        </authorList>
    </citation>
    <scope>NUCLEOTIDE SEQUENCE [LARGE SCALE GENOMIC DNA]</scope>
    <source>
        <strain evidence="1">DSM 10669</strain>
    </source>
</reference>
<accession>A0ABZ3IM85</accession>
<evidence type="ECO:0008006" key="3">
    <source>
        <dbReference type="Google" id="ProtNLM"/>
    </source>
</evidence>
<evidence type="ECO:0000313" key="1">
    <source>
        <dbReference type="EMBL" id="XFO66772.1"/>
    </source>
</evidence>
<proteinExistence type="predicted"/>
<evidence type="ECO:0000313" key="2">
    <source>
        <dbReference type="Proteomes" id="UP000216752"/>
    </source>
</evidence>
<dbReference type="Proteomes" id="UP000216752">
    <property type="component" value="Chromosome"/>
</dbReference>